<dbReference type="InterPro" id="IPR018465">
    <property type="entry name" value="Scm3/HJURP"/>
</dbReference>
<protein>
    <submittedName>
        <fullName evidence="2">Uncharacterized protein</fullName>
    </submittedName>
</protein>
<feature type="region of interest" description="Disordered" evidence="1">
    <location>
        <begin position="878"/>
        <end position="1071"/>
    </location>
</feature>
<sequence length="1071" mass="118473">MERRANVVQPFPLTPSSSPPLNSSSSSKKSLSSNSSTRSSSRFSSTPITNWDRDTPDITALRSQSTTRLLSVWSSLGERYSRGVHEDDIVDIRTGEVIKDRGVLRGLDTKWEFGRFAADGVDNDKEDETADRGGDSDDEINSFPDSSQQVQLDAEIEAEAENPPNAFMNLSTLTARATHAIDPLNDEEDAADLMAFLEAENLRKAALGGTEERDESSSEDLRIEEASEFVTDFDTETEMGYTTEAETLPDGDQLQADKGKKGDDVRELLSDEDELEFWDNNDYIVQSFDNLPTHPPPKGTQSQLATPPRSQSTCSETYLDSVEPIALSPRHSVKSREKSKPRPPLHANSPSQLPVPVGRKNITIPVGHSPEPAVSLAGSEDALDVIEPENDPVISSSPSISTPSASSLLNPPTVQFVPSLSSSGSIPRKIPRLDLTLLTRSKKRGRSYSRSPSKPPRIVPAAPLPSKSVSPHSSTTDIPSQSMVTAFPQLQTKSRRGGTENSASYQHRNGKAKARSAEIDKGANNSFVANLKSKRKLPEVLEISDDESDNNLFAPRENTSRLSAKAKGKKRSRSSGTSYSSEEEARERQVQLLESPSKKGRYAPPDERTPELDLDCLDAWHHSPIDSSSPRIYMSSNWAGTTQRPPEDVTSLTNRQLRGKPLRIHSPPRLDHASNNEYDDQEKHTLRRKSSCQTDRARSDAVFASSEDLRSYPMHVKSHPSYPHHGRHRRKYPDPDFTPQSDPEMTGRQMETALEGHATRIISNAIQGLYSLLSPEGLSGLRGQVHAQQRRPASQTPTSFPPSSYFDSEVDATPISDRVERSPRKRGFDDNRSLPPSLSSSPTRIFPLLRAGSASASFTTPSSHRDQEWRRLHSIHSSDPIFSRGTLPPSSDSEGSLLGHDEYEVRPIASGARDRDSGPHQEMQSSPRPHTSSLVQRSRSRGRKVSFKEIAIKSETRTRDSRRTLSREISVEVEEEPTNDNSHDIEDEENFSECEGEDESNKTESWRRGRRIGTPAPSRPRKSKSKKAGYSERNTQVTSQLAPSTNPAPRLSRAQPKTRSRSSAVATSRTK</sequence>
<feature type="compositionally biased region" description="Polar residues" evidence="1">
    <location>
        <begin position="625"/>
        <end position="656"/>
    </location>
</feature>
<feature type="region of interest" description="Disordered" evidence="1">
    <location>
        <begin position="783"/>
        <end position="844"/>
    </location>
</feature>
<feature type="compositionally biased region" description="Basic and acidic residues" evidence="1">
    <location>
        <begin position="215"/>
        <end position="225"/>
    </location>
</feature>
<feature type="compositionally biased region" description="Polar residues" evidence="1">
    <location>
        <begin position="467"/>
        <end position="492"/>
    </location>
</feature>
<evidence type="ECO:0000313" key="3">
    <source>
        <dbReference type="Proteomes" id="UP000518752"/>
    </source>
</evidence>
<feature type="compositionally biased region" description="Acidic residues" evidence="1">
    <location>
        <begin position="985"/>
        <end position="998"/>
    </location>
</feature>
<dbReference type="GO" id="GO:0005634">
    <property type="term" value="C:nucleus"/>
    <property type="evidence" value="ECO:0007669"/>
    <property type="project" value="InterPro"/>
</dbReference>
<feature type="compositionally biased region" description="Low complexity" evidence="1">
    <location>
        <begin position="10"/>
        <end position="47"/>
    </location>
</feature>
<accession>A0A8H5MD29</accession>
<feature type="region of interest" description="Disordered" evidence="1">
    <location>
        <begin position="1"/>
        <end position="59"/>
    </location>
</feature>
<dbReference type="EMBL" id="JAACJN010000022">
    <property type="protein sequence ID" value="KAF5389454.1"/>
    <property type="molecule type" value="Genomic_DNA"/>
</dbReference>
<feature type="compositionally biased region" description="Basic and acidic residues" evidence="1">
    <location>
        <begin position="817"/>
        <end position="832"/>
    </location>
</feature>
<feature type="compositionally biased region" description="Polar residues" evidence="1">
    <location>
        <begin position="299"/>
        <end position="318"/>
    </location>
</feature>
<reference evidence="2 3" key="1">
    <citation type="journal article" date="2020" name="ISME J.">
        <title>Uncovering the hidden diversity of litter-decomposition mechanisms in mushroom-forming fungi.</title>
        <authorList>
            <person name="Floudas D."/>
            <person name="Bentzer J."/>
            <person name="Ahren D."/>
            <person name="Johansson T."/>
            <person name="Persson P."/>
            <person name="Tunlid A."/>
        </authorList>
    </citation>
    <scope>NUCLEOTIDE SEQUENCE [LARGE SCALE GENOMIC DNA]</scope>
    <source>
        <strain evidence="2 3">CBS 406.79</strain>
    </source>
</reference>
<feature type="compositionally biased region" description="Basic and acidic residues" evidence="1">
    <location>
        <begin position="255"/>
        <end position="267"/>
    </location>
</feature>
<evidence type="ECO:0000256" key="1">
    <source>
        <dbReference type="SAM" id="MobiDB-lite"/>
    </source>
</evidence>
<dbReference type="OrthoDB" id="2420608at2759"/>
<evidence type="ECO:0000313" key="2">
    <source>
        <dbReference type="EMBL" id="KAF5389454.1"/>
    </source>
</evidence>
<feature type="compositionally biased region" description="Basic residues" evidence="1">
    <location>
        <begin position="564"/>
        <end position="573"/>
    </location>
</feature>
<feature type="compositionally biased region" description="Low complexity" evidence="1">
    <location>
        <begin position="1061"/>
        <end position="1071"/>
    </location>
</feature>
<dbReference type="GO" id="GO:0046982">
    <property type="term" value="F:protein heterodimerization activity"/>
    <property type="evidence" value="ECO:0007669"/>
    <property type="project" value="InterPro"/>
</dbReference>
<dbReference type="Proteomes" id="UP000518752">
    <property type="component" value="Unassembled WGS sequence"/>
</dbReference>
<dbReference type="Pfam" id="PF10384">
    <property type="entry name" value="Scm3"/>
    <property type="match status" value="1"/>
</dbReference>
<feature type="compositionally biased region" description="Low complexity" evidence="1">
    <location>
        <begin position="394"/>
        <end position="407"/>
    </location>
</feature>
<name>A0A8H5MD29_9AGAR</name>
<dbReference type="InterPro" id="IPR009072">
    <property type="entry name" value="Histone-fold"/>
</dbReference>
<feature type="compositionally biased region" description="Polar residues" evidence="1">
    <location>
        <begin position="1032"/>
        <end position="1047"/>
    </location>
</feature>
<organism evidence="2 3">
    <name type="scientific">Collybiopsis confluens</name>
    <dbReference type="NCBI Taxonomy" id="2823264"/>
    <lineage>
        <taxon>Eukaryota</taxon>
        <taxon>Fungi</taxon>
        <taxon>Dikarya</taxon>
        <taxon>Basidiomycota</taxon>
        <taxon>Agaricomycotina</taxon>
        <taxon>Agaricomycetes</taxon>
        <taxon>Agaricomycetidae</taxon>
        <taxon>Agaricales</taxon>
        <taxon>Marasmiineae</taxon>
        <taxon>Omphalotaceae</taxon>
        <taxon>Collybiopsis</taxon>
    </lineage>
</organism>
<feature type="region of interest" description="Disordered" evidence="1">
    <location>
        <begin position="286"/>
        <end position="375"/>
    </location>
</feature>
<dbReference type="AlphaFoldDB" id="A0A8H5MD29"/>
<feature type="compositionally biased region" description="Basic and acidic residues" evidence="1">
    <location>
        <begin position="946"/>
        <end position="970"/>
    </location>
</feature>
<feature type="compositionally biased region" description="Polar residues" evidence="1">
    <location>
        <begin position="408"/>
        <end position="425"/>
    </location>
</feature>
<gene>
    <name evidence="2" type="ORF">D9757_004275</name>
</gene>
<feature type="region of interest" description="Disordered" evidence="1">
    <location>
        <begin position="389"/>
        <end position="611"/>
    </location>
</feature>
<feature type="compositionally biased region" description="Low complexity" evidence="1">
    <location>
        <begin position="833"/>
        <end position="842"/>
    </location>
</feature>
<feature type="compositionally biased region" description="Polar residues" evidence="1">
    <location>
        <begin position="922"/>
        <end position="937"/>
    </location>
</feature>
<proteinExistence type="predicted"/>
<feature type="region of interest" description="Disordered" evidence="1">
    <location>
        <begin position="121"/>
        <end position="152"/>
    </location>
</feature>
<comment type="caution">
    <text evidence="2">The sequence shown here is derived from an EMBL/GenBank/DDBJ whole genome shotgun (WGS) entry which is preliminary data.</text>
</comment>
<feature type="compositionally biased region" description="Polar residues" evidence="1">
    <location>
        <begin position="791"/>
        <end position="806"/>
    </location>
</feature>
<dbReference type="Gene3D" id="1.10.20.10">
    <property type="entry name" value="Histone, subunit A"/>
    <property type="match status" value="1"/>
</dbReference>
<feature type="region of interest" description="Disordered" evidence="1">
    <location>
        <begin position="625"/>
        <end position="745"/>
    </location>
</feature>
<keyword evidence="3" id="KW-1185">Reference proteome</keyword>
<feature type="region of interest" description="Disordered" evidence="1">
    <location>
        <begin position="207"/>
        <end position="267"/>
    </location>
</feature>
<feature type="compositionally biased region" description="Basic residues" evidence="1">
    <location>
        <begin position="716"/>
        <end position="731"/>
    </location>
</feature>
<dbReference type="GO" id="GO:0042393">
    <property type="term" value="F:histone binding"/>
    <property type="evidence" value="ECO:0007669"/>
    <property type="project" value="InterPro"/>
</dbReference>